<dbReference type="InterPro" id="IPR014044">
    <property type="entry name" value="CAP_dom"/>
</dbReference>
<dbReference type="GeneID" id="30007236"/>
<dbReference type="AlphaFoldDB" id="A0A178ZVP4"/>
<evidence type="ECO:0000313" key="5">
    <source>
        <dbReference type="Proteomes" id="UP000078343"/>
    </source>
</evidence>
<dbReference type="SUPFAM" id="SSF55797">
    <property type="entry name" value="PR-1-like"/>
    <property type="match status" value="1"/>
</dbReference>
<comment type="caution">
    <text evidence="4">The sequence shown here is derived from an EMBL/GenBank/DDBJ whole genome shotgun (WGS) entry which is preliminary data.</text>
</comment>
<feature type="compositionally biased region" description="Low complexity" evidence="1">
    <location>
        <begin position="66"/>
        <end position="96"/>
    </location>
</feature>
<feature type="compositionally biased region" description="Low complexity" evidence="1">
    <location>
        <begin position="126"/>
        <end position="146"/>
    </location>
</feature>
<dbReference type="Proteomes" id="UP000078343">
    <property type="component" value="Unassembled WGS sequence"/>
</dbReference>
<evidence type="ECO:0000256" key="2">
    <source>
        <dbReference type="SAM" id="SignalP"/>
    </source>
</evidence>
<dbReference type="InterPro" id="IPR035940">
    <property type="entry name" value="CAP_sf"/>
</dbReference>
<reference evidence="4 5" key="1">
    <citation type="submission" date="2016-04" db="EMBL/GenBank/DDBJ databases">
        <title>Draft genome of Fonsecaea erecta CBS 125763.</title>
        <authorList>
            <person name="Weiss V.A."/>
            <person name="Vicente V.A."/>
            <person name="Raittz R.T."/>
            <person name="Moreno L.F."/>
            <person name="De Souza E.M."/>
            <person name="Pedrosa F.O."/>
            <person name="Steffens M.B."/>
            <person name="Faoro H."/>
            <person name="Tadra-Sfeir M.Z."/>
            <person name="Najafzadeh M.J."/>
            <person name="Felipe M.S."/>
            <person name="Teixeira M."/>
            <person name="Sun J."/>
            <person name="Xi L."/>
            <person name="Gomes R."/>
            <person name="De Azevedo C.M."/>
            <person name="Salgado C.G."/>
            <person name="Da Silva M.B."/>
            <person name="Nascimento M.F."/>
            <person name="Queiroz-Telles F."/>
            <person name="Attili D.S."/>
            <person name="Gorbushina A."/>
        </authorList>
    </citation>
    <scope>NUCLEOTIDE SEQUENCE [LARGE SCALE GENOMIC DNA]</scope>
    <source>
        <strain evidence="4 5">CBS 125763</strain>
    </source>
</reference>
<evidence type="ECO:0000256" key="1">
    <source>
        <dbReference type="SAM" id="MobiDB-lite"/>
    </source>
</evidence>
<keyword evidence="2" id="KW-0732">Signal</keyword>
<accession>A0A178ZVP4</accession>
<protein>
    <recommendedName>
        <fullName evidence="3">SCP domain-containing protein</fullName>
    </recommendedName>
</protein>
<keyword evidence="5" id="KW-1185">Reference proteome</keyword>
<sequence length="277" mass="28328">MQLIKTVSVLALATGAVVAMPANAEHGGLAKRQWWGGNRFWQRPNPDAYITVTGYAPEPTGGSWYTDASTSTSTSTSATTTSTTTSDVVSATPAATDSNFGSGGPFNRPSPQDYTPTEAPAPPATSAPQAPASSPATPASSAPPASGSSLYDYMDVVSKWRAAGGLPALTQNSQLEANAMKTSTDSVGGLIHELNPGTMAQVLAPGTPDNFESVYVGGWLCEIPTLPGLNGICATEAQGWDHSNGETGHAEILTSTSYSKIGCALALSTGVWACDLA</sequence>
<evidence type="ECO:0000313" key="4">
    <source>
        <dbReference type="EMBL" id="OAP63839.1"/>
    </source>
</evidence>
<feature type="region of interest" description="Disordered" evidence="1">
    <location>
        <begin position="66"/>
        <end position="146"/>
    </location>
</feature>
<feature type="domain" description="SCP" evidence="3">
    <location>
        <begin position="155"/>
        <end position="274"/>
    </location>
</feature>
<name>A0A178ZVP4_9EURO</name>
<organism evidence="4 5">
    <name type="scientific">Fonsecaea erecta</name>
    <dbReference type="NCBI Taxonomy" id="1367422"/>
    <lineage>
        <taxon>Eukaryota</taxon>
        <taxon>Fungi</taxon>
        <taxon>Dikarya</taxon>
        <taxon>Ascomycota</taxon>
        <taxon>Pezizomycotina</taxon>
        <taxon>Eurotiomycetes</taxon>
        <taxon>Chaetothyriomycetidae</taxon>
        <taxon>Chaetothyriales</taxon>
        <taxon>Herpotrichiellaceae</taxon>
        <taxon>Fonsecaea</taxon>
    </lineage>
</organism>
<proteinExistence type="predicted"/>
<dbReference type="Pfam" id="PF00188">
    <property type="entry name" value="CAP"/>
    <property type="match status" value="1"/>
</dbReference>
<dbReference type="EMBL" id="LVYI01000002">
    <property type="protein sequence ID" value="OAP63839.1"/>
    <property type="molecule type" value="Genomic_DNA"/>
</dbReference>
<feature type="signal peptide" evidence="2">
    <location>
        <begin position="1"/>
        <end position="19"/>
    </location>
</feature>
<gene>
    <name evidence="4" type="ORF">AYL99_03066</name>
</gene>
<evidence type="ECO:0000259" key="3">
    <source>
        <dbReference type="Pfam" id="PF00188"/>
    </source>
</evidence>
<feature type="chain" id="PRO_5008098761" description="SCP domain-containing protein" evidence="2">
    <location>
        <begin position="20"/>
        <end position="277"/>
    </location>
</feature>
<dbReference type="RefSeq" id="XP_018697206.1">
    <property type="nucleotide sequence ID" value="XM_018834582.1"/>
</dbReference>
<dbReference type="OrthoDB" id="5350391at2759"/>